<dbReference type="Proteomes" id="UP000177625">
    <property type="component" value="Unassembled WGS sequence"/>
</dbReference>
<keyword evidence="3" id="KW-0175">Coiled coil</keyword>
<feature type="region of interest" description="Disordered" evidence="4">
    <location>
        <begin position="155"/>
        <end position="508"/>
    </location>
</feature>
<dbReference type="SUPFAM" id="SSF47370">
    <property type="entry name" value="Bromodomain"/>
    <property type="match status" value="1"/>
</dbReference>
<dbReference type="PANTHER" id="PTHR15398">
    <property type="entry name" value="BROMODOMAIN-CONTAINING PROTEIN 8"/>
    <property type="match status" value="1"/>
</dbReference>
<evidence type="ECO:0000256" key="1">
    <source>
        <dbReference type="ARBA" id="ARBA00023117"/>
    </source>
</evidence>
<dbReference type="EMBL" id="FJVC01000154">
    <property type="protein sequence ID" value="CZT43910.1"/>
    <property type="molecule type" value="Genomic_DNA"/>
</dbReference>
<feature type="compositionally biased region" description="Acidic residues" evidence="4">
    <location>
        <begin position="849"/>
        <end position="858"/>
    </location>
</feature>
<feature type="region of interest" description="Disordered" evidence="4">
    <location>
        <begin position="825"/>
        <end position="876"/>
    </location>
</feature>
<proteinExistence type="predicted"/>
<dbReference type="PANTHER" id="PTHR15398:SF4">
    <property type="entry name" value="BROMODOMAIN-CONTAINING PROTEIN 8 ISOFORM X1"/>
    <property type="match status" value="1"/>
</dbReference>
<sequence>MNSTGANYTPLECLLLFQSLVVYGNEDQDFERISTLLANNDLVRSAETYDAQRLSAEALRQLYLQLLRDELKAEEEVPDEQTSKKRKLPTPPLPSIKDAQEYKGKLPFLVDRLYARYREHTTKAIREAEERYEAIQKEIREIQRGEWDERILAERKAPNGVAAEPKNGTQEGMAHGSRPESMKLPSNPNSPLPSPRPNPMAITNVSNNKDAAPKSPRMTDPARTQGYPPPPRPGSIGPHGPSPLQSYPPQPSSGFGQGQPQYQQPPMPPAGYASWDTLTQSSFQAPPNSQYNQYPPQNQSLPPHQPRPFSSPHGVPPPQPHVPSSPKQRPNQIILPPPNGTHRPPSSPAMPLDALADAAGHRAHSGSPLIHPHGAPLMQYPHPHPHGSPMMQNSAQIYPGTPIMQGPPPGNQHAPHQRTPGNGPPFNPQYMPFQGPQNFQPPPNNRTPFQQPNSTPLQGKAYSSPYHAGDRKDSIPQTPFPRGLPRNSTGGGTVWTPSASAATPNTLLPFEAPKMESLSPVLVPAKLPEKEKTPQKAESAKAIQSVEQPKKSKTKVPRGSYRRGRAGSTASSVLAGSHRSQSVMSHADELSLDNENINRVKQEVATPVGIDDTGDTTADELPPRHSRAEPSPAKSTKRKRAPSIPFPPIEVKPSNPPTQVLWTRAFPKISSSALESIAGHKNASTFSFPVKERDAPGYKNLILRPQDLKSIRSAILAGQRTAAALILEDPSLNTNPNASSIWLPISEDLIPPKGIINYAQLEKELMRMFANAIMFNADPDRGVGRRFTDSGGNNEDLLGYEFDVDGIVKDTRAMFADVEQVVGSLRSAERRSEERRSEETMEEGAVRGDDDDVDELAGDGESHVGNTGTAKRRRKG</sequence>
<evidence type="ECO:0000313" key="6">
    <source>
        <dbReference type="EMBL" id="CZT43910.1"/>
    </source>
</evidence>
<protein>
    <submittedName>
        <fullName evidence="6">Related to tpa inducible protein</fullName>
    </submittedName>
</protein>
<feature type="compositionally biased region" description="Basic residues" evidence="4">
    <location>
        <begin position="551"/>
        <end position="565"/>
    </location>
</feature>
<feature type="compositionally biased region" description="Low complexity" evidence="4">
    <location>
        <begin position="252"/>
        <end position="262"/>
    </location>
</feature>
<feature type="region of interest" description="Disordered" evidence="4">
    <location>
        <begin position="74"/>
        <end position="99"/>
    </location>
</feature>
<feature type="compositionally biased region" description="Low complexity" evidence="4">
    <location>
        <begin position="349"/>
        <end position="358"/>
    </location>
</feature>
<feature type="coiled-coil region" evidence="3">
    <location>
        <begin position="118"/>
        <end position="145"/>
    </location>
</feature>
<feature type="compositionally biased region" description="Polar residues" evidence="4">
    <location>
        <begin position="568"/>
        <end position="584"/>
    </location>
</feature>
<feature type="domain" description="Bromo" evidence="5">
    <location>
        <begin position="678"/>
        <end position="783"/>
    </location>
</feature>
<feature type="compositionally biased region" description="Basic and acidic residues" evidence="4">
    <location>
        <begin position="527"/>
        <end position="539"/>
    </location>
</feature>
<name>A0A1E1M471_RHYSE</name>
<feature type="compositionally biased region" description="Polar residues" evidence="4">
    <location>
        <begin position="276"/>
        <end position="285"/>
    </location>
</feature>
<dbReference type="Gene3D" id="1.20.920.10">
    <property type="entry name" value="Bromodomain-like"/>
    <property type="match status" value="1"/>
</dbReference>
<dbReference type="PROSITE" id="PS50014">
    <property type="entry name" value="BROMODOMAIN_2"/>
    <property type="match status" value="1"/>
</dbReference>
<dbReference type="InterPro" id="IPR036427">
    <property type="entry name" value="Bromodomain-like_sf"/>
</dbReference>
<organism evidence="6 7">
    <name type="scientific">Rhynchosporium secalis</name>
    <name type="common">Barley scald fungus</name>
    <dbReference type="NCBI Taxonomy" id="38038"/>
    <lineage>
        <taxon>Eukaryota</taxon>
        <taxon>Fungi</taxon>
        <taxon>Dikarya</taxon>
        <taxon>Ascomycota</taxon>
        <taxon>Pezizomycotina</taxon>
        <taxon>Leotiomycetes</taxon>
        <taxon>Helotiales</taxon>
        <taxon>Ploettnerulaceae</taxon>
        <taxon>Rhynchosporium</taxon>
    </lineage>
</organism>
<feature type="region of interest" description="Disordered" evidence="4">
    <location>
        <begin position="603"/>
        <end position="652"/>
    </location>
</feature>
<evidence type="ECO:0000256" key="2">
    <source>
        <dbReference type="PROSITE-ProRule" id="PRU00035"/>
    </source>
</evidence>
<keyword evidence="7" id="KW-1185">Reference proteome</keyword>
<evidence type="ECO:0000259" key="5">
    <source>
        <dbReference type="PROSITE" id="PS50014"/>
    </source>
</evidence>
<feature type="compositionally biased region" description="Low complexity" evidence="4">
    <location>
        <begin position="234"/>
        <end position="245"/>
    </location>
</feature>
<dbReference type="InterPro" id="IPR001487">
    <property type="entry name" value="Bromodomain"/>
</dbReference>
<dbReference type="GO" id="GO:0035267">
    <property type="term" value="C:NuA4 histone acetyltransferase complex"/>
    <property type="evidence" value="ECO:0007669"/>
    <property type="project" value="TreeGrafter"/>
</dbReference>
<accession>A0A1E1M471</accession>
<gene>
    <name evidence="6" type="ORF">RSE6_04015</name>
</gene>
<evidence type="ECO:0000256" key="3">
    <source>
        <dbReference type="SAM" id="Coils"/>
    </source>
</evidence>
<reference evidence="7" key="1">
    <citation type="submission" date="2016-03" db="EMBL/GenBank/DDBJ databases">
        <authorList>
            <person name="Guldener U."/>
        </authorList>
    </citation>
    <scope>NUCLEOTIDE SEQUENCE [LARGE SCALE GENOMIC DNA]</scope>
</reference>
<feature type="compositionally biased region" description="Polar residues" evidence="4">
    <location>
        <begin position="495"/>
        <end position="506"/>
    </location>
</feature>
<evidence type="ECO:0000313" key="7">
    <source>
        <dbReference type="Proteomes" id="UP000177625"/>
    </source>
</evidence>
<evidence type="ECO:0000256" key="4">
    <source>
        <dbReference type="SAM" id="MobiDB-lite"/>
    </source>
</evidence>
<feature type="compositionally biased region" description="Pro residues" evidence="4">
    <location>
        <begin position="188"/>
        <end position="198"/>
    </location>
</feature>
<keyword evidence="1 2" id="KW-0103">Bromodomain</keyword>
<dbReference type="GO" id="GO:0006325">
    <property type="term" value="P:chromatin organization"/>
    <property type="evidence" value="ECO:0007669"/>
    <property type="project" value="UniProtKB-ARBA"/>
</dbReference>
<feature type="compositionally biased region" description="Low complexity" evidence="4">
    <location>
        <begin position="286"/>
        <end position="313"/>
    </location>
</feature>
<feature type="region of interest" description="Disordered" evidence="4">
    <location>
        <begin position="526"/>
        <end position="589"/>
    </location>
</feature>
<feature type="compositionally biased region" description="Pro residues" evidence="4">
    <location>
        <begin position="314"/>
        <end position="323"/>
    </location>
</feature>
<dbReference type="AlphaFoldDB" id="A0A1E1M471"/>
<feature type="compositionally biased region" description="Basic and acidic residues" evidence="4">
    <location>
        <begin position="827"/>
        <end position="848"/>
    </location>
</feature>